<dbReference type="InterPro" id="IPR013406">
    <property type="entry name" value="CHP02574_addiction_mod"/>
</dbReference>
<evidence type="ECO:0000313" key="2">
    <source>
        <dbReference type="Proteomes" id="UP001064106"/>
    </source>
</evidence>
<evidence type="ECO:0008006" key="3">
    <source>
        <dbReference type="Google" id="ProtNLM"/>
    </source>
</evidence>
<organism evidence="1 2">
    <name type="scientific">Alloalcanivorax balearicus MACL04</name>
    <dbReference type="NCBI Taxonomy" id="1177182"/>
    <lineage>
        <taxon>Bacteria</taxon>
        <taxon>Pseudomonadati</taxon>
        <taxon>Pseudomonadota</taxon>
        <taxon>Gammaproteobacteria</taxon>
        <taxon>Oceanospirillales</taxon>
        <taxon>Alcanivoracaceae</taxon>
        <taxon>Alloalcanivorax</taxon>
    </lineage>
</organism>
<gene>
    <name evidence="1" type="ORF">MA04_02796</name>
</gene>
<dbReference type="RefSeq" id="WP_022997210.1">
    <property type="nucleotide sequence ID" value="NZ_ARXS01000016.1"/>
</dbReference>
<keyword evidence="2" id="KW-1185">Reference proteome</keyword>
<comment type="caution">
    <text evidence="1">The sequence shown here is derived from an EMBL/GenBank/DDBJ whole genome shotgun (WGS) entry which is preliminary data.</text>
</comment>
<protein>
    <recommendedName>
        <fullName evidence="3">Addiction module antitoxin RelB</fullName>
    </recommendedName>
</protein>
<dbReference type="Proteomes" id="UP001064106">
    <property type="component" value="Unassembled WGS sequence"/>
</dbReference>
<evidence type="ECO:0000313" key="1">
    <source>
        <dbReference type="EMBL" id="MCU5783496.1"/>
    </source>
</evidence>
<name>A0ABT2R141_9GAMM</name>
<dbReference type="Pfam" id="PF09720">
    <property type="entry name" value="Unstab_antitox"/>
    <property type="match status" value="1"/>
</dbReference>
<accession>A0ABT2R141</accession>
<dbReference type="EMBL" id="ARXS01000016">
    <property type="protein sequence ID" value="MCU5783496.1"/>
    <property type="molecule type" value="Genomic_DNA"/>
</dbReference>
<sequence length="82" mass="9718">MKETEGREMDFQTIETEALHLSREERTRLIKQLVLSLDTPSKEELRDDWLREARRRATEWDEGVIQPTPGDEVLKKARALIR</sequence>
<proteinExistence type="predicted"/>
<reference evidence="1" key="1">
    <citation type="submission" date="2012-09" db="EMBL/GenBank/DDBJ databases">
        <title>Genome Sequence of alkane-degrading Bacterium Alcanivorax balearicus MACL04.</title>
        <authorList>
            <person name="Lai Q."/>
            <person name="Shao Z."/>
        </authorList>
    </citation>
    <scope>NUCLEOTIDE SEQUENCE</scope>
    <source>
        <strain evidence="1">MACL04</strain>
    </source>
</reference>